<dbReference type="PANTHER" id="PTHR43716:SF2">
    <property type="entry name" value="BLL6224 PROTEIN"/>
    <property type="match status" value="1"/>
</dbReference>
<dbReference type="OrthoDB" id="9809290at2"/>
<keyword evidence="7" id="KW-1185">Reference proteome</keyword>
<reference evidence="7" key="1">
    <citation type="submission" date="2016-10" db="EMBL/GenBank/DDBJ databases">
        <authorList>
            <person name="Varghese N."/>
            <person name="Submissions S."/>
        </authorList>
    </citation>
    <scope>NUCLEOTIDE SEQUENCE [LARGE SCALE GENOMIC DNA]</scope>
    <source>
        <strain evidence="7">DSM 21857</strain>
    </source>
</reference>
<dbReference type="GO" id="GO:0022904">
    <property type="term" value="P:respiratory electron transport chain"/>
    <property type="evidence" value="ECO:0007669"/>
    <property type="project" value="TreeGrafter"/>
</dbReference>
<evidence type="ECO:0000256" key="4">
    <source>
        <dbReference type="ARBA" id="ARBA00022827"/>
    </source>
</evidence>
<proteinExistence type="inferred from homology"/>
<gene>
    <name evidence="6" type="ORF">SAMN03080618_02907</name>
</gene>
<dbReference type="SUPFAM" id="SSF56176">
    <property type="entry name" value="FAD-binding/transporter-associated domain-like"/>
    <property type="match status" value="1"/>
</dbReference>
<evidence type="ECO:0000256" key="1">
    <source>
        <dbReference type="ARBA" id="ARBA00001974"/>
    </source>
</evidence>
<dbReference type="Gene3D" id="3.30.70.2740">
    <property type="match status" value="1"/>
</dbReference>
<dbReference type="Gene3D" id="3.30.465.10">
    <property type="match status" value="1"/>
</dbReference>
<dbReference type="Gene3D" id="3.30.43.10">
    <property type="entry name" value="Uridine Diphospho-n-acetylenolpyruvylglucosamine Reductase, domain 2"/>
    <property type="match status" value="1"/>
</dbReference>
<dbReference type="EMBL" id="FORF01000018">
    <property type="protein sequence ID" value="SFJ41950.1"/>
    <property type="molecule type" value="Genomic_DNA"/>
</dbReference>
<dbReference type="InterPro" id="IPR006094">
    <property type="entry name" value="Oxid_FAD_bind_N"/>
</dbReference>
<dbReference type="InterPro" id="IPR016171">
    <property type="entry name" value="Vanillyl_alc_oxidase_C-sub2"/>
</dbReference>
<dbReference type="InterPro" id="IPR016166">
    <property type="entry name" value="FAD-bd_PCMH"/>
</dbReference>
<evidence type="ECO:0000313" key="7">
    <source>
        <dbReference type="Proteomes" id="UP000242763"/>
    </source>
</evidence>
<evidence type="ECO:0000256" key="3">
    <source>
        <dbReference type="ARBA" id="ARBA00022630"/>
    </source>
</evidence>
<dbReference type="GO" id="GO:0003824">
    <property type="term" value="F:catalytic activity"/>
    <property type="evidence" value="ECO:0007669"/>
    <property type="project" value="InterPro"/>
</dbReference>
<evidence type="ECO:0000313" key="6">
    <source>
        <dbReference type="EMBL" id="SFJ41950.1"/>
    </source>
</evidence>
<keyword evidence="3" id="KW-0285">Flavoprotein</keyword>
<dbReference type="InterPro" id="IPR016164">
    <property type="entry name" value="FAD-linked_Oxase-like_C"/>
</dbReference>
<keyword evidence="4" id="KW-0274">FAD</keyword>
<dbReference type="GO" id="GO:0071949">
    <property type="term" value="F:FAD binding"/>
    <property type="evidence" value="ECO:0007669"/>
    <property type="project" value="InterPro"/>
</dbReference>
<accession>A0A1I3R7D8</accession>
<dbReference type="InterPro" id="IPR036318">
    <property type="entry name" value="FAD-bd_PCMH-like_sf"/>
</dbReference>
<dbReference type="Gene3D" id="3.30.70.2190">
    <property type="match status" value="1"/>
</dbReference>
<dbReference type="PANTHER" id="PTHR43716">
    <property type="entry name" value="D-2-HYDROXYGLUTARATE DEHYDROGENASE, MITOCHONDRIAL"/>
    <property type="match status" value="1"/>
</dbReference>
<evidence type="ECO:0000256" key="2">
    <source>
        <dbReference type="ARBA" id="ARBA00008000"/>
    </source>
</evidence>
<dbReference type="Proteomes" id="UP000242763">
    <property type="component" value="Unassembled WGS sequence"/>
</dbReference>
<dbReference type="Pfam" id="PF01565">
    <property type="entry name" value="FAD_binding_4"/>
    <property type="match status" value="1"/>
</dbReference>
<dbReference type="STRING" id="1121003.SAMN03080618_02907"/>
<dbReference type="InterPro" id="IPR004113">
    <property type="entry name" value="FAD-bd_oxidored_4_C"/>
</dbReference>
<organism evidence="6 7">
    <name type="scientific">Aquamicrobium aerolatum DSM 21857</name>
    <dbReference type="NCBI Taxonomy" id="1121003"/>
    <lineage>
        <taxon>Bacteria</taxon>
        <taxon>Pseudomonadati</taxon>
        <taxon>Pseudomonadota</taxon>
        <taxon>Alphaproteobacteria</taxon>
        <taxon>Hyphomicrobiales</taxon>
        <taxon>Phyllobacteriaceae</taxon>
        <taxon>Aerobium</taxon>
    </lineage>
</organism>
<comment type="similarity">
    <text evidence="2">Belongs to the FAD-binding oxidoreductase/transferase type 4 family.</text>
</comment>
<dbReference type="InterPro" id="IPR016169">
    <property type="entry name" value="FAD-bd_PCMH_sub2"/>
</dbReference>
<evidence type="ECO:0000259" key="5">
    <source>
        <dbReference type="PROSITE" id="PS51387"/>
    </source>
</evidence>
<dbReference type="SUPFAM" id="SSF55103">
    <property type="entry name" value="FAD-linked oxidases, C-terminal domain"/>
    <property type="match status" value="1"/>
</dbReference>
<name>A0A1I3R7D8_9HYPH</name>
<dbReference type="FunFam" id="1.10.45.10:FF:000001">
    <property type="entry name" value="D-lactate dehydrogenase mitochondrial"/>
    <property type="match status" value="1"/>
</dbReference>
<sequence>MPVPDAVAIAHDLEQLLGADCVLANATDIEPYLTESRGLYRGTAAAVVRPRDTPGIAAAVGYCARHGIAVVAHGGNTGLVGGSVPDGGVVISLERLNGVVDLDAADGTITVQAGVTLQRVQRAAEEVGCLFPLSLAAEGSCTIGGNVATNAGGTAVLRYGNVRALVLGLEVVLADGRVLDMLTRLRKDNAGYDLNHLFIGSEGTLGIVTAAVLKLFPRPKHVATAFVGSNDLSQVFAMFERIRGEFADSMVAFELIPRNGLELVLKHMPACVRPLSEGHNWYALVELASPSTQSELSERIEEVLAQAIEDGEVADAVLAATESQRNALWALRENLAEAQRCDGPSIKHDISLPLSSLKAFIDEATVACEAEIEGVQVCVFGHLGDGNLHFNILPQAGVDAAGFMSETARFNRIVHDRVSAIRGSIAAEHGIGILKVDELLHYKDATAIDVMRSVKLALDPKGILNPGKILKRLA</sequence>
<dbReference type="Pfam" id="PF02913">
    <property type="entry name" value="FAD-oxidase_C"/>
    <property type="match status" value="1"/>
</dbReference>
<comment type="cofactor">
    <cofactor evidence="1">
        <name>FAD</name>
        <dbReference type="ChEBI" id="CHEBI:57692"/>
    </cofactor>
</comment>
<dbReference type="Gene3D" id="1.10.45.10">
    <property type="entry name" value="Vanillyl-alcohol Oxidase, Chain A, domain 4"/>
    <property type="match status" value="1"/>
</dbReference>
<dbReference type="InterPro" id="IPR051264">
    <property type="entry name" value="FAD-oxidored/transferase_4"/>
</dbReference>
<feature type="domain" description="FAD-binding PCMH-type" evidence="5">
    <location>
        <begin position="40"/>
        <end position="218"/>
    </location>
</feature>
<protein>
    <submittedName>
        <fullName evidence="6">FAD/FMN-containing dehydrogenase</fullName>
    </submittedName>
</protein>
<dbReference type="InterPro" id="IPR016167">
    <property type="entry name" value="FAD-bd_PCMH_sub1"/>
</dbReference>
<dbReference type="PROSITE" id="PS51387">
    <property type="entry name" value="FAD_PCMH"/>
    <property type="match status" value="1"/>
</dbReference>
<dbReference type="AlphaFoldDB" id="A0A1I3R7D8"/>